<dbReference type="GO" id="GO:0016020">
    <property type="term" value="C:membrane"/>
    <property type="evidence" value="ECO:0007669"/>
    <property type="project" value="UniProtKB-SubCell"/>
</dbReference>
<proteinExistence type="inferred from homology"/>
<evidence type="ECO:0000256" key="9">
    <source>
        <dbReference type="SAM" id="MobiDB-lite"/>
    </source>
</evidence>
<sequence>MPRRDNGFRRDGALSLNAHQLGGASLYLGLVLGFYLLQAPAIEDATARLACEIAFACVAAVVCGAFFRAAAIDPADDTHALATKPGDVMRCDLCAHAVSRGSKHCRSCDKCVAHFDHHCRWLNNCVGSKNYAPFFLLLCSTLTLTVAQLCAGAYLTHWAVTEKDEADALLRSSRYPTKINRNHFLAALGVYLAAGALLCYVVADLFFFHLLLMKRGITTYDYVLGARAAEEVEGGAGGSAAKPLSCLCLRCGGGGDRKRVAPEDEDDDDDDDLDGTGGRRRRRRKKKRVEISCWKLLFSKNAGGRREIGGRGGGGGGGGGGFGDIETAVVESVSSSDDGSETYRVGQPRVKT</sequence>
<gene>
    <name evidence="11" type="ORF">MICPUCDRAFT_53228</name>
</gene>
<dbReference type="OrthoDB" id="9909019at2759"/>
<evidence type="ECO:0000259" key="10">
    <source>
        <dbReference type="Pfam" id="PF01529"/>
    </source>
</evidence>
<dbReference type="GO" id="GO:0005783">
    <property type="term" value="C:endoplasmic reticulum"/>
    <property type="evidence" value="ECO:0007669"/>
    <property type="project" value="TreeGrafter"/>
</dbReference>
<dbReference type="GeneID" id="9688750"/>
<dbReference type="AlphaFoldDB" id="C1N6B8"/>
<feature type="compositionally biased region" description="Gly residues" evidence="9">
    <location>
        <begin position="310"/>
        <end position="323"/>
    </location>
</feature>
<dbReference type="KEGG" id="mpp:MICPUCDRAFT_53228"/>
<feature type="region of interest" description="Disordered" evidence="9">
    <location>
        <begin position="257"/>
        <end position="281"/>
    </location>
</feature>
<feature type="domain" description="Palmitoyltransferase DHHC" evidence="10">
    <location>
        <begin position="91"/>
        <end position="223"/>
    </location>
</feature>
<dbReference type="EMBL" id="GG663748">
    <property type="protein sequence ID" value="EEH52446.1"/>
    <property type="molecule type" value="Genomic_DNA"/>
</dbReference>
<evidence type="ECO:0000256" key="5">
    <source>
        <dbReference type="ARBA" id="ARBA00022989"/>
    </source>
</evidence>
<evidence type="ECO:0000256" key="8">
    <source>
        <dbReference type="RuleBase" id="RU079119"/>
    </source>
</evidence>
<keyword evidence="4 8" id="KW-0812">Transmembrane</keyword>
<evidence type="ECO:0000256" key="1">
    <source>
        <dbReference type="ARBA" id="ARBA00004141"/>
    </source>
</evidence>
<dbReference type="PANTHER" id="PTHR22883:SF203">
    <property type="entry name" value="PALMITOYLTRANSFERASE"/>
    <property type="match status" value="1"/>
</dbReference>
<dbReference type="PANTHER" id="PTHR22883">
    <property type="entry name" value="ZINC FINGER DHHC DOMAIN CONTAINING PROTEIN"/>
    <property type="match status" value="1"/>
</dbReference>
<feature type="transmembrane region" description="Helical" evidence="8">
    <location>
        <begin position="131"/>
        <end position="155"/>
    </location>
</feature>
<comment type="catalytic activity">
    <reaction evidence="8">
        <text>L-cysteinyl-[protein] + hexadecanoyl-CoA = S-hexadecanoyl-L-cysteinyl-[protein] + CoA</text>
        <dbReference type="Rhea" id="RHEA:36683"/>
        <dbReference type="Rhea" id="RHEA-COMP:10131"/>
        <dbReference type="Rhea" id="RHEA-COMP:11032"/>
        <dbReference type="ChEBI" id="CHEBI:29950"/>
        <dbReference type="ChEBI" id="CHEBI:57287"/>
        <dbReference type="ChEBI" id="CHEBI:57379"/>
        <dbReference type="ChEBI" id="CHEBI:74151"/>
        <dbReference type="EC" id="2.3.1.225"/>
    </reaction>
</comment>
<comment type="similarity">
    <text evidence="2 8">Belongs to the DHHC palmitoyltransferase family.</text>
</comment>
<feature type="transmembrane region" description="Helical" evidence="8">
    <location>
        <begin position="20"/>
        <end position="37"/>
    </location>
</feature>
<dbReference type="Proteomes" id="UP000001876">
    <property type="component" value="Unassembled WGS sequence"/>
</dbReference>
<dbReference type="GO" id="GO:0006612">
    <property type="term" value="P:protein targeting to membrane"/>
    <property type="evidence" value="ECO:0007669"/>
    <property type="project" value="TreeGrafter"/>
</dbReference>
<evidence type="ECO:0000256" key="4">
    <source>
        <dbReference type="ARBA" id="ARBA00022692"/>
    </source>
</evidence>
<organism evidence="12">
    <name type="scientific">Micromonas pusilla (strain CCMP1545)</name>
    <name type="common">Picoplanktonic green alga</name>
    <dbReference type="NCBI Taxonomy" id="564608"/>
    <lineage>
        <taxon>Eukaryota</taxon>
        <taxon>Viridiplantae</taxon>
        <taxon>Chlorophyta</taxon>
        <taxon>Mamiellophyceae</taxon>
        <taxon>Mamiellales</taxon>
        <taxon>Mamiellaceae</taxon>
        <taxon>Micromonas</taxon>
    </lineage>
</organism>
<protein>
    <recommendedName>
        <fullName evidence="8">S-acyltransferase</fullName>
        <ecNumber evidence="8">2.3.1.225</ecNumber>
    </recommendedName>
    <alternativeName>
        <fullName evidence="8">Palmitoyltransferase</fullName>
    </alternativeName>
</protein>
<evidence type="ECO:0000256" key="7">
    <source>
        <dbReference type="ARBA" id="ARBA00023315"/>
    </source>
</evidence>
<feature type="compositionally biased region" description="Acidic residues" evidence="9">
    <location>
        <begin position="263"/>
        <end position="274"/>
    </location>
</feature>
<comment type="domain">
    <text evidence="8">The DHHC domain is required for palmitoyltransferase activity.</text>
</comment>
<evidence type="ECO:0000256" key="3">
    <source>
        <dbReference type="ARBA" id="ARBA00022679"/>
    </source>
</evidence>
<dbReference type="InterPro" id="IPR001594">
    <property type="entry name" value="Palmitoyltrfase_DHHC"/>
</dbReference>
<feature type="transmembrane region" description="Helical" evidence="8">
    <location>
        <begin position="49"/>
        <end position="71"/>
    </location>
</feature>
<dbReference type="eggNOG" id="KOG1311">
    <property type="taxonomic scope" value="Eukaryota"/>
</dbReference>
<dbReference type="RefSeq" id="XP_003063310.1">
    <property type="nucleotide sequence ID" value="XM_003063264.1"/>
</dbReference>
<dbReference type="Pfam" id="PF01529">
    <property type="entry name" value="DHHC"/>
    <property type="match status" value="1"/>
</dbReference>
<keyword evidence="5 8" id="KW-1133">Transmembrane helix</keyword>
<dbReference type="PROSITE" id="PS50216">
    <property type="entry name" value="DHHC"/>
    <property type="match status" value="1"/>
</dbReference>
<keyword evidence="12" id="KW-1185">Reference proteome</keyword>
<comment type="subcellular location">
    <subcellularLocation>
        <location evidence="1">Membrane</location>
        <topology evidence="1">Multi-pass membrane protein</topology>
    </subcellularLocation>
</comment>
<dbReference type="EC" id="2.3.1.225" evidence="8"/>
<evidence type="ECO:0000256" key="6">
    <source>
        <dbReference type="ARBA" id="ARBA00023136"/>
    </source>
</evidence>
<feature type="transmembrane region" description="Helical" evidence="8">
    <location>
        <begin position="184"/>
        <end position="212"/>
    </location>
</feature>
<accession>C1N6B8</accession>
<reference evidence="11 12" key="1">
    <citation type="journal article" date="2009" name="Science">
        <title>Green evolution and dynamic adaptations revealed by genomes of the marine picoeukaryotes Micromonas.</title>
        <authorList>
            <person name="Worden A.Z."/>
            <person name="Lee J.H."/>
            <person name="Mock T."/>
            <person name="Rouze P."/>
            <person name="Simmons M.P."/>
            <person name="Aerts A.L."/>
            <person name="Allen A.E."/>
            <person name="Cuvelier M.L."/>
            <person name="Derelle E."/>
            <person name="Everett M.V."/>
            <person name="Foulon E."/>
            <person name="Grimwood J."/>
            <person name="Gundlach H."/>
            <person name="Henrissat B."/>
            <person name="Napoli C."/>
            <person name="McDonald S.M."/>
            <person name="Parker M.S."/>
            <person name="Rombauts S."/>
            <person name="Salamov A."/>
            <person name="Von Dassow P."/>
            <person name="Badger J.H."/>
            <person name="Coutinho P.M."/>
            <person name="Demir E."/>
            <person name="Dubchak I."/>
            <person name="Gentemann C."/>
            <person name="Eikrem W."/>
            <person name="Gready J.E."/>
            <person name="John U."/>
            <person name="Lanier W."/>
            <person name="Lindquist E.A."/>
            <person name="Lucas S."/>
            <person name="Mayer K.F."/>
            <person name="Moreau H."/>
            <person name="Not F."/>
            <person name="Otillar R."/>
            <person name="Panaud O."/>
            <person name="Pangilinan J."/>
            <person name="Paulsen I."/>
            <person name="Piegu B."/>
            <person name="Poliakov A."/>
            <person name="Robbens S."/>
            <person name="Schmutz J."/>
            <person name="Toulza E."/>
            <person name="Wyss T."/>
            <person name="Zelensky A."/>
            <person name="Zhou K."/>
            <person name="Armbrust E.V."/>
            <person name="Bhattacharya D."/>
            <person name="Goodenough U.W."/>
            <person name="Van de Peer Y."/>
            <person name="Grigoriev I.V."/>
        </authorList>
    </citation>
    <scope>NUCLEOTIDE SEQUENCE [LARGE SCALE GENOMIC DNA]</scope>
    <source>
        <strain evidence="11 12">CCMP1545</strain>
    </source>
</reference>
<evidence type="ECO:0000313" key="11">
    <source>
        <dbReference type="EMBL" id="EEH52446.1"/>
    </source>
</evidence>
<dbReference type="InterPro" id="IPR039859">
    <property type="entry name" value="PFA4/ZDH16/20/ERF2-like"/>
</dbReference>
<dbReference type="STRING" id="564608.C1N6B8"/>
<keyword evidence="6 8" id="KW-0472">Membrane</keyword>
<keyword evidence="3 8" id="KW-0808">Transferase</keyword>
<dbReference type="OMA" id="CEIAFAC"/>
<name>C1N6B8_MICPC</name>
<dbReference type="GO" id="GO:0019706">
    <property type="term" value="F:protein-cysteine S-palmitoyltransferase activity"/>
    <property type="evidence" value="ECO:0007669"/>
    <property type="project" value="UniProtKB-EC"/>
</dbReference>
<dbReference type="GO" id="GO:0005794">
    <property type="term" value="C:Golgi apparatus"/>
    <property type="evidence" value="ECO:0007669"/>
    <property type="project" value="TreeGrafter"/>
</dbReference>
<feature type="region of interest" description="Disordered" evidence="9">
    <location>
        <begin position="303"/>
        <end position="352"/>
    </location>
</feature>
<evidence type="ECO:0000313" key="12">
    <source>
        <dbReference type="Proteomes" id="UP000001876"/>
    </source>
</evidence>
<keyword evidence="7 8" id="KW-0012">Acyltransferase</keyword>
<evidence type="ECO:0000256" key="2">
    <source>
        <dbReference type="ARBA" id="ARBA00008574"/>
    </source>
</evidence>